<keyword evidence="1" id="KW-0732">Signal</keyword>
<dbReference type="AlphaFoldDB" id="A0A069D612"/>
<sequence>MKQILSILVMFLCIQTTRTYASIPEEVQFVQMLNETLSKLESNTSPDRLLTCVAELKRMSTMYPNEWIIYYYISLYQIQQTFSNLSANNEDILNDAMANINLLKRNKNADKSEISTIEGYYYYAIIAKNPNKNGQIYYKNVLESYQKALKYNPKNPRAQLLLLMFRIKMSGFTGNNEENNFYDSLLEIEKLFQKETNNYLKPSWGENTLIALKKTLCNN</sequence>
<dbReference type="RefSeq" id="WP_148297765.1">
    <property type="nucleotide sequence ID" value="NZ_ATZI01000018.1"/>
</dbReference>
<gene>
    <name evidence="2" type="ORF">JCM15093_3143</name>
</gene>
<evidence type="ECO:0000256" key="1">
    <source>
        <dbReference type="SAM" id="SignalP"/>
    </source>
</evidence>
<feature type="chain" id="PRO_5001659984" evidence="1">
    <location>
        <begin position="22"/>
        <end position="219"/>
    </location>
</feature>
<dbReference type="OrthoDB" id="1150971at2"/>
<organism evidence="2 3">
    <name type="scientific">Bacteroides graminisolvens DSM 19988 = JCM 15093</name>
    <dbReference type="NCBI Taxonomy" id="1121097"/>
    <lineage>
        <taxon>Bacteria</taxon>
        <taxon>Pseudomonadati</taxon>
        <taxon>Bacteroidota</taxon>
        <taxon>Bacteroidia</taxon>
        <taxon>Bacteroidales</taxon>
        <taxon>Bacteroidaceae</taxon>
        <taxon>Bacteroides</taxon>
    </lineage>
</organism>
<name>A0A069D612_9BACE</name>
<dbReference type="EMBL" id="BAJS01000030">
    <property type="protein sequence ID" value="GAK37857.1"/>
    <property type="molecule type" value="Genomic_DNA"/>
</dbReference>
<dbReference type="Proteomes" id="UP000027601">
    <property type="component" value="Unassembled WGS sequence"/>
</dbReference>
<protein>
    <submittedName>
        <fullName evidence="2">Uncharacterized protein</fullName>
    </submittedName>
</protein>
<evidence type="ECO:0000313" key="3">
    <source>
        <dbReference type="Proteomes" id="UP000027601"/>
    </source>
</evidence>
<feature type="signal peptide" evidence="1">
    <location>
        <begin position="1"/>
        <end position="21"/>
    </location>
</feature>
<proteinExistence type="predicted"/>
<comment type="caution">
    <text evidence="2">The sequence shown here is derived from an EMBL/GenBank/DDBJ whole genome shotgun (WGS) entry which is preliminary data.</text>
</comment>
<evidence type="ECO:0000313" key="2">
    <source>
        <dbReference type="EMBL" id="GAK37857.1"/>
    </source>
</evidence>
<reference evidence="2 3" key="1">
    <citation type="journal article" date="2015" name="Microbes Environ.">
        <title>Distribution and evolution of nitrogen fixation genes in the phylum bacteroidetes.</title>
        <authorList>
            <person name="Inoue J."/>
            <person name="Oshima K."/>
            <person name="Suda W."/>
            <person name="Sakamoto M."/>
            <person name="Iino T."/>
            <person name="Noda S."/>
            <person name="Hongoh Y."/>
            <person name="Hattori M."/>
            <person name="Ohkuma M."/>
        </authorList>
    </citation>
    <scope>NUCLEOTIDE SEQUENCE [LARGE SCALE GENOMIC DNA]</scope>
    <source>
        <strain evidence="2 3">JCM 15093</strain>
    </source>
</reference>
<dbReference type="STRING" id="1121097.GCA_000428125_02842"/>
<accession>A0A069D612</accession>
<keyword evidence="3" id="KW-1185">Reference proteome</keyword>
<dbReference type="eggNOG" id="ENOG5033CZN">
    <property type="taxonomic scope" value="Bacteria"/>
</dbReference>